<keyword evidence="3" id="KW-1003">Cell membrane</keyword>
<evidence type="ECO:0000313" key="11">
    <source>
        <dbReference type="EMBL" id="AMX00264.1"/>
    </source>
</evidence>
<dbReference type="EMBL" id="CP014806">
    <property type="protein sequence ID" value="AMX00264.1"/>
    <property type="molecule type" value="Genomic_DNA"/>
</dbReference>
<dbReference type="AlphaFoldDB" id="A0A143HEW1"/>
<keyword evidence="2" id="KW-0813">Transport</keyword>
<feature type="transmembrane region" description="Helical" evidence="10">
    <location>
        <begin position="80"/>
        <end position="104"/>
    </location>
</feature>
<dbReference type="NCBIfam" id="TIGR00933">
    <property type="entry name" value="2a38"/>
    <property type="match status" value="1"/>
</dbReference>
<feature type="transmembrane region" description="Helical" evidence="10">
    <location>
        <begin position="351"/>
        <end position="375"/>
    </location>
</feature>
<evidence type="ECO:0000256" key="2">
    <source>
        <dbReference type="ARBA" id="ARBA00022448"/>
    </source>
</evidence>
<dbReference type="Proteomes" id="UP000076021">
    <property type="component" value="Chromosome"/>
</dbReference>
<organism evidence="11 12">
    <name type="scientific">Rummeliibacillus stabekisii</name>
    <dbReference type="NCBI Taxonomy" id="241244"/>
    <lineage>
        <taxon>Bacteria</taxon>
        <taxon>Bacillati</taxon>
        <taxon>Bacillota</taxon>
        <taxon>Bacilli</taxon>
        <taxon>Bacillales</taxon>
        <taxon>Caryophanaceae</taxon>
        <taxon>Rummeliibacillus</taxon>
    </lineage>
</organism>
<dbReference type="RefSeq" id="WP_066790463.1">
    <property type="nucleotide sequence ID" value="NZ_CP014806.1"/>
</dbReference>
<dbReference type="InterPro" id="IPR004772">
    <property type="entry name" value="TrkH"/>
</dbReference>
<keyword evidence="5 10" id="KW-0812">Transmembrane</keyword>
<protein>
    <submittedName>
        <fullName evidence="11">Trk family potassium uptake protein</fullName>
    </submittedName>
</protein>
<reference evidence="11 12" key="1">
    <citation type="journal article" date="2016" name="Genome Announc.">
        <title>Whole-Genome Sequence of Rummeliibacillus stabekisii Strain PP9 Isolated from Antarctic Soil.</title>
        <authorList>
            <person name="da Mota F.F."/>
            <person name="Vollu R.E."/>
            <person name="Jurelevicius D."/>
            <person name="Seldin L."/>
        </authorList>
    </citation>
    <scope>NUCLEOTIDE SEQUENCE [LARGE SCALE GENOMIC DNA]</scope>
    <source>
        <strain evidence="11 12">PP9</strain>
    </source>
</reference>
<dbReference type="PANTHER" id="PTHR32024">
    <property type="entry name" value="TRK SYSTEM POTASSIUM UPTAKE PROTEIN TRKG-RELATED"/>
    <property type="match status" value="1"/>
</dbReference>
<evidence type="ECO:0000256" key="6">
    <source>
        <dbReference type="ARBA" id="ARBA00022958"/>
    </source>
</evidence>
<feature type="transmembrane region" description="Helical" evidence="10">
    <location>
        <begin position="197"/>
        <end position="220"/>
    </location>
</feature>
<name>A0A143HEW1_9BACL</name>
<dbReference type="OrthoDB" id="9810952at2"/>
<evidence type="ECO:0000256" key="3">
    <source>
        <dbReference type="ARBA" id="ARBA00022475"/>
    </source>
</evidence>
<feature type="transmembrane region" description="Helical" evidence="10">
    <location>
        <begin position="49"/>
        <end position="68"/>
    </location>
</feature>
<evidence type="ECO:0000256" key="8">
    <source>
        <dbReference type="ARBA" id="ARBA00023065"/>
    </source>
</evidence>
<dbReference type="PANTHER" id="PTHR32024:SF1">
    <property type="entry name" value="KTR SYSTEM POTASSIUM UPTAKE PROTEIN B"/>
    <property type="match status" value="1"/>
</dbReference>
<feature type="transmembrane region" description="Helical" evidence="10">
    <location>
        <begin position="232"/>
        <end position="253"/>
    </location>
</feature>
<dbReference type="KEGG" id="rst:ATY39_13105"/>
<feature type="transmembrane region" description="Helical" evidence="10">
    <location>
        <begin position="135"/>
        <end position="156"/>
    </location>
</feature>
<dbReference type="GO" id="GO:0015379">
    <property type="term" value="F:potassium:chloride symporter activity"/>
    <property type="evidence" value="ECO:0007669"/>
    <property type="project" value="InterPro"/>
</dbReference>
<evidence type="ECO:0000313" key="12">
    <source>
        <dbReference type="Proteomes" id="UP000076021"/>
    </source>
</evidence>
<feature type="transmembrane region" description="Helical" evidence="10">
    <location>
        <begin position="298"/>
        <end position="331"/>
    </location>
</feature>
<gene>
    <name evidence="11" type="ORF">ATY39_13105</name>
</gene>
<evidence type="ECO:0000256" key="10">
    <source>
        <dbReference type="SAM" id="Phobius"/>
    </source>
</evidence>
<keyword evidence="4" id="KW-0633">Potassium transport</keyword>
<dbReference type="Pfam" id="PF02386">
    <property type="entry name" value="TrkH"/>
    <property type="match status" value="1"/>
</dbReference>
<proteinExistence type="predicted"/>
<evidence type="ECO:0000256" key="4">
    <source>
        <dbReference type="ARBA" id="ARBA00022538"/>
    </source>
</evidence>
<keyword evidence="7 10" id="KW-1133">Transmembrane helix</keyword>
<accession>A0A143HEW1</accession>
<evidence type="ECO:0000256" key="5">
    <source>
        <dbReference type="ARBA" id="ARBA00022692"/>
    </source>
</evidence>
<dbReference type="GO" id="GO:0005886">
    <property type="term" value="C:plasma membrane"/>
    <property type="evidence" value="ECO:0007669"/>
    <property type="project" value="UniProtKB-SubCell"/>
</dbReference>
<keyword evidence="8" id="KW-0406">Ion transport</keyword>
<evidence type="ECO:0000256" key="7">
    <source>
        <dbReference type="ARBA" id="ARBA00022989"/>
    </source>
</evidence>
<keyword evidence="6" id="KW-0630">Potassium</keyword>
<comment type="subcellular location">
    <subcellularLocation>
        <location evidence="1">Cell membrane</location>
        <topology evidence="1">Multi-pass membrane protein</topology>
    </subcellularLocation>
</comment>
<keyword evidence="9 10" id="KW-0472">Membrane</keyword>
<feature type="transmembrane region" description="Helical" evidence="10">
    <location>
        <begin position="409"/>
        <end position="433"/>
    </location>
</feature>
<dbReference type="STRING" id="241244.ATY39_13105"/>
<sequence length="451" mass="48622">MKIGVAIVKKKRNINPSKTLVLGFAILILVGATLLSLPAATENGEGLPFLKALFTATSATCVTGLVVVDTGSTFSLFGELVILSLIQIGGLGFMTFASFVFMLLGKRISLKERLVLKEAINLNDFTGIGILVRRILLFTGVIEFSGALLLAIRFSYDMPIGKAIYYGVFHSISNFNNAGFDLLGGFHSLTSYVDDPVIVLTICALITLGGIGFIVMNDLYEYRKTRKLSLHTKIMLITSISLTLFGTIAIYLLELGNTKTFGPLSPLGQVLGALFQSVTSRTAGANTLPIGDLTHATLLIMMFLMFIGGGSGSTAGGIKVTTFVVLLATVWSQIKGREDIVIFKKRLVKEIVFKAFTVAMCGFAIVAFVTFILSITDTGHHFIMYLFEATSAFGTVGLTMGLTTELSPIGQLLIILTMFAGRLGPLTIGIAITRRRQKETFHRPKGNIMIG</sequence>
<reference evidence="12" key="2">
    <citation type="submission" date="2016-03" db="EMBL/GenBank/DDBJ databases">
        <authorList>
            <person name="Ploux O."/>
        </authorList>
    </citation>
    <scope>NUCLEOTIDE SEQUENCE [LARGE SCALE GENOMIC DNA]</scope>
    <source>
        <strain evidence="12">PP9</strain>
    </source>
</reference>
<evidence type="ECO:0000256" key="9">
    <source>
        <dbReference type="ARBA" id="ARBA00023136"/>
    </source>
</evidence>
<keyword evidence="12" id="KW-1185">Reference proteome</keyword>
<evidence type="ECO:0000256" key="1">
    <source>
        <dbReference type="ARBA" id="ARBA00004651"/>
    </source>
</evidence>
<dbReference type="InterPro" id="IPR003445">
    <property type="entry name" value="Cat_transpt"/>
</dbReference>
<feature type="transmembrane region" description="Helical" evidence="10">
    <location>
        <begin position="20"/>
        <end position="37"/>
    </location>
</feature>